<dbReference type="PANTHER" id="PTHR22780">
    <property type="entry name" value="ADAPTIN, ALPHA/GAMMA/EPSILON"/>
    <property type="match status" value="1"/>
</dbReference>
<sequence length="888" mass="94892">MSIRLRELIRAVRACKTAAEERGVVAQECARIRTAFKEEDTEFRNRNVAKLLFIHMLGYPSHFGQMECIKLITSPNYMDKRIGYLGLTLLLTDQEEVLMLVTNSLKVDMHSSNMFVAGLSLTTVGNLATPDIARDLMMEVEKHLRGGRPYLVKKAALCCIRILRHLPEHVEDFMERIMEVLKDRHHGVLVAGVQLITAVVESDPKEYAPAFASVAPSLVKMLRNLLSVGYAPEHDVAGVSDPFLQVHILRLLRLLGQHAEGVTDTMSDALAQVASNTETAKNAGNAILYECVQTIMTLDTENGLKVLAVNILGRFLLNRDNNIRYVALNTLGKVVQLDPASVQRHRSTIVDCLKDPDISIRQRALELIHQLVNESTVVSLTREMLNYLVVAMPEHKAQLCDKITAAAERYAPDRRWRIETLITMLSIAGSHCNERITSGTIMYIGQCKEFHGQAVHKLAAALQEDMVAAPSGLMKVAVWCIGEFADLLASPQDAFPAVEGGSAMCPAQDAMPHEEIIDLLEDLLNHHSATASSRSSALTALAKASYRLGEGLGEDGKARVEEMLEGYRSSITLELQQRSCEYLNLLSPQWDVVKKEALDRMPVMDEEAFRERRARYTMGAGMGAFDDAPGAGDRSPKPQASASSSAPAAGPSPSKNGLPIPSCSSNGGGDLLDLEDIFGGGGGSAPAAATAAAVSPAVAAAAAPGAGNGAAAAAAAGGVDLLADVFGGGGGLVPSKAAPANTAAPGPGPVAVGGDSDDFGGFEVAPPREEKMVAFDKSGLRVVFSPSKPDASDPSKSKVSIAFTNTSDEEISGLVFQAAVPKSFTMKMGALSGHNLPPHSDGVVSQEINVTNAMQGTKSLMMKLKIQFRRGTVNVAEVAQVAQFPAGF</sequence>
<evidence type="ECO:0000259" key="11">
    <source>
        <dbReference type="PROSITE" id="PS50180"/>
    </source>
</evidence>
<evidence type="ECO:0000256" key="4">
    <source>
        <dbReference type="ARBA" id="ARBA00022448"/>
    </source>
</evidence>
<keyword evidence="7 9" id="KW-0472">Membrane</keyword>
<dbReference type="InterPro" id="IPR008153">
    <property type="entry name" value="GAE_dom"/>
</dbReference>
<dbReference type="FunFam" id="1.25.10.10:FF:000030">
    <property type="entry name" value="AP-1 complex subunit gamma"/>
    <property type="match status" value="1"/>
</dbReference>
<dbReference type="Proteomes" id="UP000002630">
    <property type="component" value="Unassembled WGS sequence"/>
</dbReference>
<comment type="subcellular location">
    <subcellularLocation>
        <location evidence="1">Cytoplasmic vesicle membrane</location>
    </subcellularLocation>
    <subcellularLocation>
        <location evidence="2">Golgi apparatus</location>
    </subcellularLocation>
</comment>
<dbReference type="PIRSF" id="PIRSF037094">
    <property type="entry name" value="AP1_complex_gamma"/>
    <property type="match status" value="1"/>
</dbReference>
<dbReference type="AlphaFoldDB" id="D7FHP4"/>
<feature type="domain" description="GAE" evidence="11">
    <location>
        <begin position="767"/>
        <end position="885"/>
    </location>
</feature>
<keyword evidence="8 9" id="KW-0968">Cytoplasmic vesicle</keyword>
<dbReference type="Gene3D" id="2.60.40.1230">
    <property type="match status" value="1"/>
</dbReference>
<dbReference type="FunCoup" id="D7FHP4">
    <property type="interactions" value="338"/>
</dbReference>
<dbReference type="GO" id="GO:0016192">
    <property type="term" value="P:vesicle-mediated transport"/>
    <property type="evidence" value="ECO:0007669"/>
    <property type="project" value="InterPro"/>
</dbReference>
<gene>
    <name evidence="12" type="primary">CPC12</name>
    <name evidence="12" type="ORF">Esi_0110_0005</name>
</gene>
<reference evidence="12 13" key="1">
    <citation type="journal article" date="2010" name="Nature">
        <title>The Ectocarpus genome and the independent evolution of multicellularity in brown algae.</title>
        <authorList>
            <person name="Cock J.M."/>
            <person name="Sterck L."/>
            <person name="Rouze P."/>
            <person name="Scornet D."/>
            <person name="Allen A.E."/>
            <person name="Amoutzias G."/>
            <person name="Anthouard V."/>
            <person name="Artiguenave F."/>
            <person name="Aury J.M."/>
            <person name="Badger J.H."/>
            <person name="Beszteri B."/>
            <person name="Billiau K."/>
            <person name="Bonnet E."/>
            <person name="Bothwell J.H."/>
            <person name="Bowler C."/>
            <person name="Boyen C."/>
            <person name="Brownlee C."/>
            <person name="Carrano C.J."/>
            <person name="Charrier B."/>
            <person name="Cho G.Y."/>
            <person name="Coelho S.M."/>
            <person name="Collen J."/>
            <person name="Corre E."/>
            <person name="Da Silva C."/>
            <person name="Delage L."/>
            <person name="Delaroque N."/>
            <person name="Dittami S.M."/>
            <person name="Doulbeau S."/>
            <person name="Elias M."/>
            <person name="Farnham G."/>
            <person name="Gachon C.M."/>
            <person name="Gschloessl B."/>
            <person name="Heesch S."/>
            <person name="Jabbari K."/>
            <person name="Jubin C."/>
            <person name="Kawai H."/>
            <person name="Kimura K."/>
            <person name="Kloareg B."/>
            <person name="Kupper F.C."/>
            <person name="Lang D."/>
            <person name="Le Bail A."/>
            <person name="Leblanc C."/>
            <person name="Lerouge P."/>
            <person name="Lohr M."/>
            <person name="Lopez P.J."/>
            <person name="Martens C."/>
            <person name="Maumus F."/>
            <person name="Michel G."/>
            <person name="Miranda-Saavedra D."/>
            <person name="Morales J."/>
            <person name="Moreau H."/>
            <person name="Motomura T."/>
            <person name="Nagasato C."/>
            <person name="Napoli C.A."/>
            <person name="Nelson D.R."/>
            <person name="Nyvall-Collen P."/>
            <person name="Peters A.F."/>
            <person name="Pommier C."/>
            <person name="Potin P."/>
            <person name="Poulain J."/>
            <person name="Quesneville H."/>
            <person name="Read B."/>
            <person name="Rensing S.A."/>
            <person name="Ritter A."/>
            <person name="Rousvoal S."/>
            <person name="Samanta M."/>
            <person name="Samson G."/>
            <person name="Schroeder D.C."/>
            <person name="Segurens B."/>
            <person name="Strittmatter M."/>
            <person name="Tonon T."/>
            <person name="Tregear J.W."/>
            <person name="Valentin K."/>
            <person name="von Dassow P."/>
            <person name="Yamagishi T."/>
            <person name="Van de Peer Y."/>
            <person name="Wincker P."/>
        </authorList>
    </citation>
    <scope>NUCLEOTIDE SEQUENCE [LARGE SCALE GENOMIC DNA]</scope>
    <source>
        <strain evidence="13">Ec32 / CCAP1310/4</strain>
    </source>
</reference>
<evidence type="ECO:0000256" key="8">
    <source>
        <dbReference type="ARBA" id="ARBA00023329"/>
    </source>
</evidence>
<keyword evidence="5 9" id="KW-0653">Protein transport</keyword>
<evidence type="ECO:0000256" key="2">
    <source>
        <dbReference type="ARBA" id="ARBA00004555"/>
    </source>
</evidence>
<dbReference type="Pfam" id="PF01602">
    <property type="entry name" value="Adaptin_N"/>
    <property type="match status" value="1"/>
</dbReference>
<dbReference type="InterPro" id="IPR050840">
    <property type="entry name" value="Adaptor_Complx_Large_Subunit"/>
</dbReference>
<evidence type="ECO:0000313" key="12">
    <source>
        <dbReference type="EMBL" id="CBJ28599.1"/>
    </source>
</evidence>
<proteinExistence type="inferred from homology"/>
<keyword evidence="4 9" id="KW-0813">Transport</keyword>
<dbReference type="InterPro" id="IPR011989">
    <property type="entry name" value="ARM-like"/>
</dbReference>
<evidence type="ECO:0000256" key="5">
    <source>
        <dbReference type="ARBA" id="ARBA00022927"/>
    </source>
</evidence>
<dbReference type="InParanoid" id="D7FHP4"/>
<evidence type="ECO:0000256" key="7">
    <source>
        <dbReference type="ARBA" id="ARBA00023136"/>
    </source>
</evidence>
<comment type="similarity">
    <text evidence="3 9">Belongs to the adaptor complexes large subunit family.</text>
</comment>
<organism evidence="12 13">
    <name type="scientific">Ectocarpus siliculosus</name>
    <name type="common">Brown alga</name>
    <name type="synonym">Conferva siliculosa</name>
    <dbReference type="NCBI Taxonomy" id="2880"/>
    <lineage>
        <taxon>Eukaryota</taxon>
        <taxon>Sar</taxon>
        <taxon>Stramenopiles</taxon>
        <taxon>Ochrophyta</taxon>
        <taxon>PX clade</taxon>
        <taxon>Phaeophyceae</taxon>
        <taxon>Ectocarpales</taxon>
        <taxon>Ectocarpaceae</taxon>
        <taxon>Ectocarpus</taxon>
    </lineage>
</organism>
<evidence type="ECO:0000256" key="6">
    <source>
        <dbReference type="ARBA" id="ARBA00023034"/>
    </source>
</evidence>
<dbReference type="eggNOG" id="KOG1062">
    <property type="taxonomic scope" value="Eukaryota"/>
</dbReference>
<evidence type="ECO:0000256" key="9">
    <source>
        <dbReference type="PIRNR" id="PIRNR037094"/>
    </source>
</evidence>
<name>D7FHP4_ECTSI</name>
<evidence type="ECO:0000256" key="10">
    <source>
        <dbReference type="SAM" id="MobiDB-lite"/>
    </source>
</evidence>
<accession>D7FHP4</accession>
<dbReference type="Pfam" id="PF02883">
    <property type="entry name" value="Alpha_adaptinC2"/>
    <property type="match status" value="1"/>
</dbReference>
<protein>
    <recommendedName>
        <fullName evidence="9">AP-1 complex subunit gamma</fullName>
    </recommendedName>
</protein>
<dbReference type="InterPro" id="IPR017107">
    <property type="entry name" value="AP1_complex_gsu"/>
</dbReference>
<feature type="region of interest" description="Disordered" evidence="10">
    <location>
        <begin position="624"/>
        <end position="666"/>
    </location>
</feature>
<keyword evidence="13" id="KW-1185">Reference proteome</keyword>
<evidence type="ECO:0000256" key="1">
    <source>
        <dbReference type="ARBA" id="ARBA00004156"/>
    </source>
</evidence>
<dbReference type="InterPro" id="IPR002553">
    <property type="entry name" value="Clathrin/coatomer_adapt-like_N"/>
</dbReference>
<feature type="compositionally biased region" description="Low complexity" evidence="10">
    <location>
        <begin position="637"/>
        <end position="654"/>
    </location>
</feature>
<dbReference type="SMART" id="SM00809">
    <property type="entry name" value="Alpha_adaptinC2"/>
    <property type="match status" value="1"/>
</dbReference>
<evidence type="ECO:0000313" key="13">
    <source>
        <dbReference type="Proteomes" id="UP000002630"/>
    </source>
</evidence>
<dbReference type="GO" id="GO:0030121">
    <property type="term" value="C:AP-1 adaptor complex"/>
    <property type="evidence" value="ECO:0007669"/>
    <property type="project" value="InterPro"/>
</dbReference>
<dbReference type="InterPro" id="IPR013041">
    <property type="entry name" value="Clathrin_app_Ig-like_sf"/>
</dbReference>
<dbReference type="SUPFAM" id="SSF49348">
    <property type="entry name" value="Clathrin adaptor appendage domain"/>
    <property type="match status" value="1"/>
</dbReference>
<keyword evidence="6 9" id="KW-0333">Golgi apparatus</keyword>
<dbReference type="Gene3D" id="1.25.10.10">
    <property type="entry name" value="Leucine-rich Repeat Variant"/>
    <property type="match status" value="1"/>
</dbReference>
<dbReference type="InterPro" id="IPR008152">
    <property type="entry name" value="Clathrin_a/b/g-adaptin_app_Ig"/>
</dbReference>
<dbReference type="STRING" id="2880.D7FHP4"/>
<dbReference type="InterPro" id="IPR016024">
    <property type="entry name" value="ARM-type_fold"/>
</dbReference>
<dbReference type="OrthoDB" id="28053at2759"/>
<dbReference type="EMBL" id="FN649760">
    <property type="protein sequence ID" value="CBJ28599.1"/>
    <property type="molecule type" value="Genomic_DNA"/>
</dbReference>
<dbReference type="GO" id="GO:0006886">
    <property type="term" value="P:intracellular protein transport"/>
    <property type="evidence" value="ECO:0007669"/>
    <property type="project" value="UniProtKB-UniRule"/>
</dbReference>
<dbReference type="PROSITE" id="PS50180">
    <property type="entry name" value="GAE"/>
    <property type="match status" value="1"/>
</dbReference>
<dbReference type="SUPFAM" id="SSF48371">
    <property type="entry name" value="ARM repeat"/>
    <property type="match status" value="1"/>
</dbReference>
<evidence type="ECO:0000256" key="3">
    <source>
        <dbReference type="ARBA" id="ARBA00006613"/>
    </source>
</evidence>